<dbReference type="InterPro" id="IPR028082">
    <property type="entry name" value="Peripla_BP_I"/>
</dbReference>
<evidence type="ECO:0000256" key="4">
    <source>
        <dbReference type="SAM" id="MobiDB-lite"/>
    </source>
</evidence>
<keyword evidence="7" id="KW-1185">Reference proteome</keyword>
<proteinExistence type="inferred from homology"/>
<dbReference type="OrthoDB" id="7210494at2"/>
<keyword evidence="3" id="KW-0029">Amino-acid transport</keyword>
<evidence type="ECO:0000256" key="2">
    <source>
        <dbReference type="ARBA" id="ARBA00022729"/>
    </source>
</evidence>
<dbReference type="AlphaFoldDB" id="A0A397NJS6"/>
<accession>A0A397NJS6</accession>
<comment type="similarity">
    <text evidence="1">Belongs to the leucine-binding protein family.</text>
</comment>
<dbReference type="RefSeq" id="WP_119037042.1">
    <property type="nucleotide sequence ID" value="NZ_QXDC01000004.1"/>
</dbReference>
<dbReference type="PANTHER" id="PTHR30483:SF6">
    <property type="entry name" value="PERIPLASMIC BINDING PROTEIN OF ABC TRANSPORTER FOR NATURAL AMINO ACIDS"/>
    <property type="match status" value="1"/>
</dbReference>
<comment type="caution">
    <text evidence="6">The sequence shown here is derived from an EMBL/GenBank/DDBJ whole genome shotgun (WGS) entry which is preliminary data.</text>
</comment>
<gene>
    <name evidence="6" type="ORF">DFR49_3668</name>
</gene>
<feature type="domain" description="Leucine-binding protein" evidence="5">
    <location>
        <begin position="65"/>
        <end position="381"/>
    </location>
</feature>
<dbReference type="SUPFAM" id="SSF53822">
    <property type="entry name" value="Periplasmic binding protein-like I"/>
    <property type="match status" value="1"/>
</dbReference>
<keyword evidence="3" id="KW-0813">Transport</keyword>
<dbReference type="InterPro" id="IPR028081">
    <property type="entry name" value="Leu-bd"/>
</dbReference>
<dbReference type="Gene3D" id="3.40.50.2300">
    <property type="match status" value="2"/>
</dbReference>
<feature type="compositionally biased region" description="Pro residues" evidence="4">
    <location>
        <begin position="35"/>
        <end position="50"/>
    </location>
</feature>
<feature type="region of interest" description="Disordered" evidence="4">
    <location>
        <begin position="33"/>
        <end position="60"/>
    </location>
</feature>
<evidence type="ECO:0000259" key="5">
    <source>
        <dbReference type="Pfam" id="PF13458"/>
    </source>
</evidence>
<name>A0A397NJS6_9SPHN</name>
<dbReference type="GO" id="GO:0006865">
    <property type="term" value="P:amino acid transport"/>
    <property type="evidence" value="ECO:0007669"/>
    <property type="project" value="UniProtKB-KW"/>
</dbReference>
<evidence type="ECO:0000256" key="1">
    <source>
        <dbReference type="ARBA" id="ARBA00010062"/>
    </source>
</evidence>
<dbReference type="CDD" id="cd06339">
    <property type="entry name" value="PBP1_YraM_LppC_lipoprotein-like"/>
    <property type="match status" value="1"/>
</dbReference>
<dbReference type="Pfam" id="PF13458">
    <property type="entry name" value="Peripla_BP_6"/>
    <property type="match status" value="1"/>
</dbReference>
<organism evidence="6 7">
    <name type="scientific">Hephaestia caeni</name>
    <dbReference type="NCBI Taxonomy" id="645617"/>
    <lineage>
        <taxon>Bacteria</taxon>
        <taxon>Pseudomonadati</taxon>
        <taxon>Pseudomonadota</taxon>
        <taxon>Alphaproteobacteria</taxon>
        <taxon>Sphingomonadales</taxon>
        <taxon>Sphingomonadaceae</taxon>
        <taxon>Hephaestia</taxon>
    </lineage>
</organism>
<dbReference type="Proteomes" id="UP000266568">
    <property type="component" value="Unassembled WGS sequence"/>
</dbReference>
<protein>
    <submittedName>
        <fullName evidence="6">Amino acid/amide ABC transporter substrate-binding protein (HAAT family)</fullName>
    </submittedName>
</protein>
<dbReference type="EMBL" id="QXDC01000004">
    <property type="protein sequence ID" value="RIA37780.1"/>
    <property type="molecule type" value="Genomic_DNA"/>
</dbReference>
<keyword evidence="2" id="KW-0732">Signal</keyword>
<evidence type="ECO:0000256" key="3">
    <source>
        <dbReference type="ARBA" id="ARBA00022970"/>
    </source>
</evidence>
<evidence type="ECO:0000313" key="6">
    <source>
        <dbReference type="EMBL" id="RIA37780.1"/>
    </source>
</evidence>
<dbReference type="InterPro" id="IPR051010">
    <property type="entry name" value="BCAA_transport"/>
</dbReference>
<sequence length="395" mass="41399">MAEAMVEPQRGRSLLKTLAIVATAFLAGCQTLVPKGPPPVETTAPPPETRPPVEQGIPTDTERNRVALLVPLAGTNAGVGQSIANATMMALLDSQSQRVRITNYDTSKGAAVAARQALADGNKLIIGPLLSEDVKAVSPIARNAGVPVITFSNDVSVAGGGTYVLGYSPAQSIDRVVDYAHQRGVTQYAGLIPLGLYGQRASTAFLRAVENAGGEVVSLETYGRSKGALSGAIARIADNGPYGAVLIADTGETAATAAPLIRKSGGSERILGTELWNTESSLASKSSLDGAWFASVPNGLYRQYAAKYRARFGKAPYRLSTLGYDVVLLTVRLARDWKPGTAFPEPRLRDDSGFSGIDGAFRFGRDGVAQRALEVQEIRGGQTVTVSPAPKGFGK</sequence>
<evidence type="ECO:0000313" key="7">
    <source>
        <dbReference type="Proteomes" id="UP000266568"/>
    </source>
</evidence>
<dbReference type="PANTHER" id="PTHR30483">
    <property type="entry name" value="LEUCINE-SPECIFIC-BINDING PROTEIN"/>
    <property type="match status" value="1"/>
</dbReference>
<reference evidence="6 7" key="1">
    <citation type="submission" date="2018-08" db="EMBL/GenBank/DDBJ databases">
        <title>Genomic Encyclopedia of Type Strains, Phase IV (KMG-IV): sequencing the most valuable type-strain genomes for metagenomic binning, comparative biology and taxonomic classification.</title>
        <authorList>
            <person name="Goeker M."/>
        </authorList>
    </citation>
    <scope>NUCLEOTIDE SEQUENCE [LARGE SCALE GENOMIC DNA]</scope>
    <source>
        <strain evidence="6 7">DSM 25527</strain>
    </source>
</reference>